<name>A0A9P5TVA8_9AGAR</name>
<dbReference type="GO" id="GO:0016020">
    <property type="term" value="C:membrane"/>
    <property type="evidence" value="ECO:0007669"/>
    <property type="project" value="UniProtKB-SubCell"/>
</dbReference>
<evidence type="ECO:0000256" key="4">
    <source>
        <dbReference type="ARBA" id="ARBA00023136"/>
    </source>
</evidence>
<evidence type="ECO:0000256" key="5">
    <source>
        <dbReference type="SAM" id="MobiDB-lite"/>
    </source>
</evidence>
<comment type="subcellular location">
    <subcellularLocation>
        <location evidence="1">Membrane</location>
        <topology evidence="1">Single-pass membrane protein</topology>
    </subcellularLocation>
</comment>
<protein>
    <submittedName>
        <fullName evidence="7">Uncharacterized protein</fullName>
    </submittedName>
</protein>
<feature type="compositionally biased region" description="Polar residues" evidence="5">
    <location>
        <begin position="158"/>
        <end position="176"/>
    </location>
</feature>
<dbReference type="EMBL" id="JADNRY010000797">
    <property type="protein sequence ID" value="KAF9026801.1"/>
    <property type="molecule type" value="Genomic_DNA"/>
</dbReference>
<proteinExistence type="predicted"/>
<feature type="transmembrane region" description="Helical" evidence="6">
    <location>
        <begin position="51"/>
        <end position="72"/>
    </location>
</feature>
<keyword evidence="2 6" id="KW-0812">Transmembrane</keyword>
<feature type="compositionally biased region" description="Polar residues" evidence="5">
    <location>
        <begin position="15"/>
        <end position="30"/>
    </location>
</feature>
<keyword evidence="8" id="KW-1185">Reference proteome</keyword>
<keyword evidence="3 6" id="KW-1133">Transmembrane helix</keyword>
<feature type="region of interest" description="Disordered" evidence="5">
    <location>
        <begin position="116"/>
        <end position="176"/>
    </location>
</feature>
<gene>
    <name evidence="7" type="ORF">BDP27DRAFT_1437393</name>
</gene>
<evidence type="ECO:0000256" key="2">
    <source>
        <dbReference type="ARBA" id="ARBA00022692"/>
    </source>
</evidence>
<feature type="region of interest" description="Disordered" evidence="5">
    <location>
        <begin position="1"/>
        <end position="44"/>
    </location>
</feature>
<organism evidence="7 8">
    <name type="scientific">Rhodocollybia butyracea</name>
    <dbReference type="NCBI Taxonomy" id="206335"/>
    <lineage>
        <taxon>Eukaryota</taxon>
        <taxon>Fungi</taxon>
        <taxon>Dikarya</taxon>
        <taxon>Basidiomycota</taxon>
        <taxon>Agaricomycotina</taxon>
        <taxon>Agaricomycetes</taxon>
        <taxon>Agaricomycetidae</taxon>
        <taxon>Agaricales</taxon>
        <taxon>Marasmiineae</taxon>
        <taxon>Omphalotaceae</taxon>
        <taxon>Rhodocollybia</taxon>
    </lineage>
</organism>
<feature type="compositionally biased region" description="Pro residues" evidence="5">
    <location>
        <begin position="134"/>
        <end position="151"/>
    </location>
</feature>
<evidence type="ECO:0000256" key="3">
    <source>
        <dbReference type="ARBA" id="ARBA00022989"/>
    </source>
</evidence>
<keyword evidence="4 6" id="KW-0472">Membrane</keyword>
<evidence type="ECO:0000256" key="6">
    <source>
        <dbReference type="SAM" id="Phobius"/>
    </source>
</evidence>
<sequence length="209" mass="22583">MATTTTPFTLATTPSIPSESVTTAPTTSHDVTPAPDTPKHVHTSLSAGPTAGAVIGLTLVLALIGIGIFNIHMYRRRRERWRQEMEAAHVSPLPQDRMPLGADAGLNIVMNLDPSDITQEKGHHNGSRDSFIPIPNPQVPEPEPTSPPEFPQPESLPTLPNESHPTPTSSTQVQEYVNQDIQVKVVRMEATIGRMAEQISDVPATAQGR</sequence>
<accession>A0A9P5TVA8</accession>
<feature type="compositionally biased region" description="Low complexity" evidence="5">
    <location>
        <begin position="1"/>
        <end position="14"/>
    </location>
</feature>
<comment type="caution">
    <text evidence="7">The sequence shown here is derived from an EMBL/GenBank/DDBJ whole genome shotgun (WGS) entry which is preliminary data.</text>
</comment>
<dbReference type="GO" id="GO:0071944">
    <property type="term" value="C:cell periphery"/>
    <property type="evidence" value="ECO:0007669"/>
    <property type="project" value="UniProtKB-ARBA"/>
</dbReference>
<dbReference type="PANTHER" id="PTHR15549">
    <property type="entry name" value="PAIRED IMMUNOGLOBULIN-LIKE TYPE 2 RECEPTOR"/>
    <property type="match status" value="1"/>
</dbReference>
<dbReference type="Proteomes" id="UP000772434">
    <property type="component" value="Unassembled WGS sequence"/>
</dbReference>
<feature type="compositionally biased region" description="Basic and acidic residues" evidence="5">
    <location>
        <begin position="118"/>
        <end position="127"/>
    </location>
</feature>
<reference evidence="7" key="1">
    <citation type="submission" date="2020-11" db="EMBL/GenBank/DDBJ databases">
        <authorList>
            <consortium name="DOE Joint Genome Institute"/>
            <person name="Ahrendt S."/>
            <person name="Riley R."/>
            <person name="Andreopoulos W."/>
            <person name="Labutti K."/>
            <person name="Pangilinan J."/>
            <person name="Ruiz-Duenas F.J."/>
            <person name="Barrasa J.M."/>
            <person name="Sanchez-Garcia M."/>
            <person name="Camarero S."/>
            <person name="Miyauchi S."/>
            <person name="Serrano A."/>
            <person name="Linde D."/>
            <person name="Babiker R."/>
            <person name="Drula E."/>
            <person name="Ayuso-Fernandez I."/>
            <person name="Pacheco R."/>
            <person name="Padilla G."/>
            <person name="Ferreira P."/>
            <person name="Barriuso J."/>
            <person name="Kellner H."/>
            <person name="Castanera R."/>
            <person name="Alfaro M."/>
            <person name="Ramirez L."/>
            <person name="Pisabarro A.G."/>
            <person name="Kuo A."/>
            <person name="Tritt A."/>
            <person name="Lipzen A."/>
            <person name="He G."/>
            <person name="Yan M."/>
            <person name="Ng V."/>
            <person name="Cullen D."/>
            <person name="Martin F."/>
            <person name="Rosso M.-N."/>
            <person name="Henrissat B."/>
            <person name="Hibbett D."/>
            <person name="Martinez A.T."/>
            <person name="Grigoriev I.V."/>
        </authorList>
    </citation>
    <scope>NUCLEOTIDE SEQUENCE</scope>
    <source>
        <strain evidence="7">AH 40177</strain>
    </source>
</reference>
<dbReference type="AlphaFoldDB" id="A0A9P5TVA8"/>
<evidence type="ECO:0000256" key="1">
    <source>
        <dbReference type="ARBA" id="ARBA00004167"/>
    </source>
</evidence>
<dbReference type="InterPro" id="IPR051694">
    <property type="entry name" value="Immunoregulatory_rcpt-like"/>
</dbReference>
<evidence type="ECO:0000313" key="7">
    <source>
        <dbReference type="EMBL" id="KAF9026801.1"/>
    </source>
</evidence>
<evidence type="ECO:0000313" key="8">
    <source>
        <dbReference type="Proteomes" id="UP000772434"/>
    </source>
</evidence>